<dbReference type="InterPro" id="IPR007416">
    <property type="entry name" value="YggL_50S_bp"/>
</dbReference>
<dbReference type="RefSeq" id="WP_041504432.1">
    <property type="nucleotide sequence ID" value="NZ_JPIT01000032.1"/>
</dbReference>
<dbReference type="Proteomes" id="UP000031980">
    <property type="component" value="Unassembled WGS sequence"/>
</dbReference>
<protein>
    <recommendedName>
        <fullName evidence="5">DUF469 domain-containing protein</fullName>
    </recommendedName>
</protein>
<dbReference type="EMBL" id="JPIT01000032">
    <property type="protein sequence ID" value="KIO43021.1"/>
    <property type="molecule type" value="Genomic_DNA"/>
</dbReference>
<dbReference type="EMBL" id="JPIU01000038">
    <property type="protein sequence ID" value="KIO44736.1"/>
    <property type="molecule type" value="Genomic_DNA"/>
</dbReference>
<dbReference type="AlphaFoldDB" id="A0A0C3RE80"/>
<reference evidence="1 3" key="2">
    <citation type="submission" date="2014-07" db="EMBL/GenBank/DDBJ databases">
        <title>Porphyromonadaceae bacterium OUH 334697 = ATCC BAA-2682 = DSM 28341 draft genome.</title>
        <authorList>
            <person name="Sydenham T.V."/>
            <person name="Hasman H."/>
            <person name="Justesen U.S."/>
        </authorList>
    </citation>
    <scope>NUCLEOTIDE SEQUENCE [LARGE SCALE GENOMIC DNA]</scope>
    <source>
        <strain evidence="1 3">OUH 334697</strain>
    </source>
</reference>
<evidence type="ECO:0000313" key="3">
    <source>
        <dbReference type="Proteomes" id="UP000031937"/>
    </source>
</evidence>
<reference evidence="2 4" key="1">
    <citation type="submission" date="2014-07" db="EMBL/GenBank/DDBJ databases">
        <title>Porphyromonadaceae bacterium OUH 308042 = ATCC BAA-2681 = DSM 28342 draft genome.</title>
        <authorList>
            <person name="Sydenham T.V."/>
            <person name="Hasman H."/>
            <person name="Justensen U.S."/>
        </authorList>
    </citation>
    <scope>NUCLEOTIDE SEQUENCE [LARGE SCALE GENOMIC DNA]</scope>
    <source>
        <strain evidence="2 4">OUH 308042</strain>
    </source>
</reference>
<evidence type="ECO:0000313" key="1">
    <source>
        <dbReference type="EMBL" id="KIO43021.1"/>
    </source>
</evidence>
<dbReference type="Pfam" id="PF04320">
    <property type="entry name" value="YggL_50S_bp"/>
    <property type="match status" value="1"/>
</dbReference>
<keyword evidence="4" id="KW-1185">Reference proteome</keyword>
<evidence type="ECO:0000313" key="4">
    <source>
        <dbReference type="Proteomes" id="UP000031980"/>
    </source>
</evidence>
<accession>A0A0C3RE80</accession>
<gene>
    <name evidence="2" type="ORF">BA92_06805</name>
    <name evidence="1" type="ORF">IE90_12400</name>
</gene>
<proteinExistence type="predicted"/>
<sequence length="105" mass="12247">MKKRLRKKLHKAEFQELGFSFEIRFKEKGEDAKTFLKEFIELLRSHHLEMGGGWNAEVCGGFVTREKGSVTLEEYHAVKSWLEAKSSDIYGFTIGELRDAWYGWA</sequence>
<dbReference type="GO" id="GO:0005829">
    <property type="term" value="C:cytosol"/>
    <property type="evidence" value="ECO:0007669"/>
    <property type="project" value="TreeGrafter"/>
</dbReference>
<dbReference type="PANTHER" id="PTHR38778:SF1">
    <property type="entry name" value="CYTOPLASMIC PROTEIN"/>
    <property type="match status" value="1"/>
</dbReference>
<organism evidence="2 4">
    <name type="scientific">Sanguibacteroides justesenii</name>
    <dbReference type="NCBI Taxonomy" id="1547597"/>
    <lineage>
        <taxon>Bacteria</taxon>
        <taxon>Pseudomonadati</taxon>
        <taxon>Bacteroidota</taxon>
        <taxon>Bacteroidia</taxon>
        <taxon>Bacteroidales</taxon>
        <taxon>Porphyromonadaceae</taxon>
        <taxon>Sanguibacteroides</taxon>
    </lineage>
</organism>
<comment type="caution">
    <text evidence="2">The sequence shown here is derived from an EMBL/GenBank/DDBJ whole genome shotgun (WGS) entry which is preliminary data.</text>
</comment>
<name>A0A0C3RE80_9PORP</name>
<evidence type="ECO:0000313" key="2">
    <source>
        <dbReference type="EMBL" id="KIO44736.1"/>
    </source>
</evidence>
<dbReference type="PANTHER" id="PTHR38778">
    <property type="entry name" value="CYTOPLASMIC PROTEIN-RELATED"/>
    <property type="match status" value="1"/>
</dbReference>
<dbReference type="Proteomes" id="UP000031937">
    <property type="component" value="Unassembled WGS sequence"/>
</dbReference>
<evidence type="ECO:0008006" key="5">
    <source>
        <dbReference type="Google" id="ProtNLM"/>
    </source>
</evidence>